<evidence type="ECO:0000259" key="1">
    <source>
        <dbReference type="Pfam" id="PF00535"/>
    </source>
</evidence>
<gene>
    <name evidence="2" type="ORF">D1222_09540</name>
</gene>
<dbReference type="GO" id="GO:0016740">
    <property type="term" value="F:transferase activity"/>
    <property type="evidence" value="ECO:0007669"/>
    <property type="project" value="UniProtKB-KW"/>
</dbReference>
<dbReference type="PANTHER" id="PTHR43685">
    <property type="entry name" value="GLYCOSYLTRANSFERASE"/>
    <property type="match status" value="1"/>
</dbReference>
<organism evidence="2 3">
    <name type="scientific">Henriciella algicola</name>
    <dbReference type="NCBI Taxonomy" id="1608422"/>
    <lineage>
        <taxon>Bacteria</taxon>
        <taxon>Pseudomonadati</taxon>
        <taxon>Pseudomonadota</taxon>
        <taxon>Alphaproteobacteria</taxon>
        <taxon>Hyphomonadales</taxon>
        <taxon>Hyphomonadaceae</taxon>
        <taxon>Henriciella</taxon>
    </lineage>
</organism>
<dbReference type="InterPro" id="IPR001173">
    <property type="entry name" value="Glyco_trans_2-like"/>
</dbReference>
<accession>A0A399RDN0</accession>
<dbReference type="Pfam" id="PF00535">
    <property type="entry name" value="Glycos_transf_2"/>
    <property type="match status" value="1"/>
</dbReference>
<reference evidence="2 3" key="1">
    <citation type="submission" date="2018-08" db="EMBL/GenBank/DDBJ databases">
        <title>Henriciella mobilis sp. nov., isolated from seawater.</title>
        <authorList>
            <person name="Cheng H."/>
            <person name="Wu Y.-H."/>
            <person name="Xu X.-W."/>
            <person name="Guo L.-L."/>
        </authorList>
    </citation>
    <scope>NUCLEOTIDE SEQUENCE [LARGE SCALE GENOMIC DNA]</scope>
    <source>
        <strain evidence="2 3">CCUG67844</strain>
    </source>
</reference>
<dbReference type="RefSeq" id="WP_119454026.1">
    <property type="nucleotide sequence ID" value="NZ_QWGA01000006.1"/>
</dbReference>
<dbReference type="PANTHER" id="PTHR43685:SF2">
    <property type="entry name" value="GLYCOSYLTRANSFERASE 2-LIKE DOMAIN-CONTAINING PROTEIN"/>
    <property type="match status" value="1"/>
</dbReference>
<keyword evidence="2" id="KW-0808">Transferase</keyword>
<dbReference type="Proteomes" id="UP000265845">
    <property type="component" value="Unassembled WGS sequence"/>
</dbReference>
<proteinExistence type="predicted"/>
<sequence length="311" mass="34260">MPQPSASVVMPAYNCAGTIAASIRSVTAQTLKDWELIIVDDGSSDDTLLLAKSIALRDRRIRIVSQQNAGPSAARNQGIALASAPIIAFLDADDLWAPERLAAIVERFSEEPETGVLFTRVRFVDEHSGAPGRLSDHVARLSAETLLGENPVCTTSNIACRAEVMRDVGLFSHGLNFAEDQEWLLRVAASGRWAICGIDEEWLFYRSGAQSQSADLNAMRLGWLTMMERAKDYGAGLSPRSVRRAYGPFYRYLARRALRLRRPLQSFDFLARGLVADPGLLLREPRRTVLTALGICLSFLPSNTIRGLVEK</sequence>
<protein>
    <submittedName>
        <fullName evidence="2">Glycosyltransferase</fullName>
    </submittedName>
</protein>
<dbReference type="OrthoDB" id="5291101at2"/>
<dbReference type="EMBL" id="QWGA01000006">
    <property type="protein sequence ID" value="RIJ29620.1"/>
    <property type="molecule type" value="Genomic_DNA"/>
</dbReference>
<name>A0A399RDN0_9PROT</name>
<comment type="caution">
    <text evidence="2">The sequence shown here is derived from an EMBL/GenBank/DDBJ whole genome shotgun (WGS) entry which is preliminary data.</text>
</comment>
<evidence type="ECO:0000313" key="2">
    <source>
        <dbReference type="EMBL" id="RIJ29620.1"/>
    </source>
</evidence>
<evidence type="ECO:0000313" key="3">
    <source>
        <dbReference type="Proteomes" id="UP000265845"/>
    </source>
</evidence>
<dbReference type="InterPro" id="IPR029044">
    <property type="entry name" value="Nucleotide-diphossugar_trans"/>
</dbReference>
<feature type="domain" description="Glycosyltransferase 2-like" evidence="1">
    <location>
        <begin position="7"/>
        <end position="167"/>
    </location>
</feature>
<dbReference type="Gene3D" id="3.90.550.10">
    <property type="entry name" value="Spore Coat Polysaccharide Biosynthesis Protein SpsA, Chain A"/>
    <property type="match status" value="1"/>
</dbReference>
<keyword evidence="3" id="KW-1185">Reference proteome</keyword>
<dbReference type="InterPro" id="IPR050834">
    <property type="entry name" value="Glycosyltransf_2"/>
</dbReference>
<dbReference type="SUPFAM" id="SSF53448">
    <property type="entry name" value="Nucleotide-diphospho-sugar transferases"/>
    <property type="match status" value="1"/>
</dbReference>
<dbReference type="AlphaFoldDB" id="A0A399RDN0"/>